<evidence type="ECO:0000313" key="1">
    <source>
        <dbReference type="EMBL" id="KAI4590768.1"/>
    </source>
</evidence>
<dbReference type="Proteomes" id="UP001057279">
    <property type="component" value="Linkage Group LG01"/>
</dbReference>
<reference evidence="1" key="1">
    <citation type="submission" date="2022-03" db="EMBL/GenBank/DDBJ databases">
        <title>Genomic analyses of argali, domestic sheep and their hybrids provide insights into chromosomal evolution, heterosis and genetic basis of agronomic traits.</title>
        <authorList>
            <person name="Li M."/>
        </authorList>
    </citation>
    <scope>NUCLEOTIDE SEQUENCE</scope>
    <source>
        <strain evidence="1">F1 hybrid</strain>
    </source>
</reference>
<accession>A0ACB9VMD4</accession>
<keyword evidence="2" id="KW-1185">Reference proteome</keyword>
<protein>
    <submittedName>
        <fullName evidence="1">Uncharacterized protein</fullName>
    </submittedName>
</protein>
<sequence length="439" mass="49227">MVLLASRDVKSQARVPRPEAPSKRGANIIILNDENINAFELCTWEPFVRFSRDSRSTSQTHEQPRSDARRRQADRPAQGHTFVFADTQTTPGLRQDILGDSKPLAACAPYSTSVSSPHHTPKQESNAAHESFRPKLEQEDSKTKLDKREESQSDVKCHGTKEEGDREISSSRESPPVRAKKPRKARTAFSDHQLNQLERSFERQKYLSVQDRMDLAAALNLTDTQVKTWYQNRRTKWKRQTAVGLELLAEAGNYSALQRMFPSPYFYHPSLLGSMDSTTAAAAAAAMYSSMYRTPPAPHPQLQRPLVPRVLIHGLGPGGQPALNPLSNPIPDTIGTKIFEEKIEETNKQIFTELDDQSKALTENSEGILELILIGFPKPDTKVNRFHQKMSRSYKFALFIQQLFTGSTLSMWKCDTTLGSMVVEVTARETSEASIPSSG</sequence>
<dbReference type="EMBL" id="CM043026">
    <property type="protein sequence ID" value="KAI4590768.1"/>
    <property type="molecule type" value="Genomic_DNA"/>
</dbReference>
<evidence type="ECO:0000313" key="2">
    <source>
        <dbReference type="Proteomes" id="UP001057279"/>
    </source>
</evidence>
<name>A0ACB9VMD4_9CETA</name>
<organism evidence="1 2">
    <name type="scientific">Ovis ammon polii x Ovis aries</name>
    <dbReference type="NCBI Taxonomy" id="2918886"/>
    <lineage>
        <taxon>Eukaryota</taxon>
        <taxon>Metazoa</taxon>
        <taxon>Chordata</taxon>
        <taxon>Craniata</taxon>
        <taxon>Vertebrata</taxon>
        <taxon>Euteleostomi</taxon>
        <taxon>Mammalia</taxon>
        <taxon>Eutheria</taxon>
        <taxon>Laurasiatheria</taxon>
        <taxon>Artiodactyla</taxon>
        <taxon>Ruminantia</taxon>
        <taxon>Pecora</taxon>
        <taxon>Bovidae</taxon>
        <taxon>Caprinae</taxon>
        <taxon>Ovis</taxon>
    </lineage>
</organism>
<proteinExistence type="predicted"/>
<gene>
    <name evidence="1" type="ORF">MJG53_001817</name>
</gene>
<comment type="caution">
    <text evidence="1">The sequence shown here is derived from an EMBL/GenBank/DDBJ whole genome shotgun (WGS) entry which is preliminary data.</text>
</comment>